<dbReference type="InterPro" id="IPR002901">
    <property type="entry name" value="MGlyc_endo_b_GlcNAc-like_dom"/>
</dbReference>
<dbReference type="RefSeq" id="WP_003326684.1">
    <property type="nucleotide sequence ID" value="NC_014639.1"/>
</dbReference>
<dbReference type="Proteomes" id="UP000006867">
    <property type="component" value="Chromosome"/>
</dbReference>
<dbReference type="SMART" id="SM00047">
    <property type="entry name" value="LYZ2"/>
    <property type="match status" value="1"/>
</dbReference>
<evidence type="ECO:0000313" key="5">
    <source>
        <dbReference type="Proteomes" id="UP000006867"/>
    </source>
</evidence>
<sequence>MKKKFFASMSLSAAALVFFTIASSAQAAYIDNSIYKIEPAKHFASESEASQAVSKLKKDTGWQAFYKASGSSSAAYQISASGINSEAAAKSALGQLTKQTGITGTYSPAGSKQPYVTITSGAIAGEQPANSLLAKLKKETGITGAVKATGVKQNYINVVTSEIEGETKVKGIAQGLAKETGVKSTYQPVKNEKSLTRIQSGIIQGDGKAAQMKTAFQKETGLTASLKETSKGEIYYTLTTADFSGESNAKNLVKQLEQSTGIKGSYKAISQKKTVSAYNVQSGYFKGLSTVKNAISQIKKNTGVSGIYQKVGKSTSYTVNMKGISKQELQKVQAFFKKKKWRYTSASAKTTTSATVYQITTAPVLGEQLANKGTAFFTQKKVKTSRKSTGKKTENQYRLVSEETSDQGKITKGLSFLKKNNLSATTQIIKKQTNSQFKITTESLLDTTKINQTLAYFKGKSIPASSQKTGKTTNSQYQITTAELLNQQDIDRVLAFFKQNKASGSKTPTGKTAYTQYKIVTAQLSDKTTLNKGLNYFKTNKISASYTSKSNPLYEITITQQFTGNDTASAAAAKLKKLYGWTSSIVKIKNGPQIMKTNYNVSLRDMVQKQMTVSPQTDGAAYVSLAYINTAAQTVTADVLNIRSTPAVSPTNVIGQFTKGDRVKIISQANGWAKINMNWRNASSDEVEQYVNPDNFSLDSKYYFQFLKLSQTAGLTASEVNQKVLYNKGILAGKGQSFIDAANKYGINELYLISHALLETGNGTSNLATGTTYNGKTVYNMYGIGAYDSNPLYYGAKYAYEQGWFTPQAAIIGGAKFIGSSYIHNTAYQQDTLYKMRWSPTASHQYATDIGWAYKQVNRMYSLYTLLDGYTLYYDVPVYK</sequence>
<protein>
    <submittedName>
        <fullName evidence="4">Exported N-acetylglucosaminidase (Major autolysin) (CWBP90)</fullName>
    </submittedName>
</protein>
<accession>A0ABN3ZE86</accession>
<name>A0ABN3ZE86_BACA1</name>
<dbReference type="PROSITE" id="PS51781">
    <property type="entry name" value="SH3B"/>
    <property type="match status" value="1"/>
</dbReference>
<feature type="domain" description="SPOR" evidence="2">
    <location>
        <begin position="70"/>
        <end position="149"/>
    </location>
</feature>
<evidence type="ECO:0000259" key="2">
    <source>
        <dbReference type="PROSITE" id="PS51724"/>
    </source>
</evidence>
<organism evidence="4 5">
    <name type="scientific">Bacillus atrophaeus (strain 1942)</name>
    <dbReference type="NCBI Taxonomy" id="720555"/>
    <lineage>
        <taxon>Bacteria</taxon>
        <taxon>Bacillati</taxon>
        <taxon>Bacillota</taxon>
        <taxon>Bacilli</taxon>
        <taxon>Bacillales</taxon>
        <taxon>Bacillaceae</taxon>
        <taxon>Bacillus</taxon>
    </lineage>
</organism>
<dbReference type="Gene3D" id="2.30.30.40">
    <property type="entry name" value="SH3 Domains"/>
    <property type="match status" value="1"/>
</dbReference>
<dbReference type="SMART" id="SM00287">
    <property type="entry name" value="SH3b"/>
    <property type="match status" value="1"/>
</dbReference>
<dbReference type="Pfam" id="PF01832">
    <property type="entry name" value="Glucosaminidase"/>
    <property type="match status" value="1"/>
</dbReference>
<reference evidence="4 5" key="1">
    <citation type="journal article" date="2011" name="Front. Microbiol.">
        <title>Genomic signatures of strain selection and enhancement in Bacillus atrophaeus var. globigii, a historical biowarfare simulant.</title>
        <authorList>
            <person name="Gibbons H.S."/>
            <person name="Broomall S.M."/>
            <person name="McNew L.A."/>
            <person name="Daligault H."/>
            <person name="Chapman C."/>
            <person name="Bruce D."/>
            <person name="Karavis M."/>
            <person name="Krepps M."/>
            <person name="McGregor P.A."/>
            <person name="Hong C."/>
            <person name="Park K.H."/>
            <person name="Akmal A."/>
            <person name="Feldman A."/>
            <person name="Lin J.S."/>
            <person name="Chang W.E."/>
            <person name="Higgs B.W."/>
            <person name="Demirev P."/>
            <person name="Lindquist J."/>
            <person name="Liem A."/>
            <person name="Fochler E."/>
            <person name="Read T.D."/>
            <person name="Tapia R."/>
            <person name="Johnson S."/>
            <person name="Bishop-Lilly K.A."/>
            <person name="Detter C."/>
            <person name="Han C."/>
            <person name="Sozhamannan S."/>
            <person name="Rosenzweig C.N."/>
            <person name="Skowronski E.W."/>
        </authorList>
    </citation>
    <scope>NUCLEOTIDE SEQUENCE [LARGE SCALE GENOMIC DNA]</scope>
    <source>
        <strain evidence="4 5">1942</strain>
    </source>
</reference>
<gene>
    <name evidence="4" type="ordered locus">BATR1942_15775</name>
</gene>
<dbReference type="InterPro" id="IPR003646">
    <property type="entry name" value="SH3-like_bac-type"/>
</dbReference>
<proteinExistence type="predicted"/>
<dbReference type="Gene3D" id="1.10.530.10">
    <property type="match status" value="1"/>
</dbReference>
<dbReference type="InterPro" id="IPR007730">
    <property type="entry name" value="SPOR-like_dom"/>
</dbReference>
<dbReference type="PROSITE" id="PS51724">
    <property type="entry name" value="SPOR"/>
    <property type="match status" value="2"/>
</dbReference>
<keyword evidence="5" id="KW-1185">Reference proteome</keyword>
<keyword evidence="1" id="KW-0732">Signal</keyword>
<evidence type="ECO:0000256" key="1">
    <source>
        <dbReference type="SAM" id="SignalP"/>
    </source>
</evidence>
<dbReference type="Pfam" id="PF05036">
    <property type="entry name" value="SPOR"/>
    <property type="match status" value="1"/>
</dbReference>
<dbReference type="Pfam" id="PF08239">
    <property type="entry name" value="SH3_3"/>
    <property type="match status" value="1"/>
</dbReference>
<feature type="domain" description="SPOR" evidence="2">
    <location>
        <begin position="230"/>
        <end position="311"/>
    </location>
</feature>
<feature type="domain" description="SH3b" evidence="3">
    <location>
        <begin position="630"/>
        <end position="700"/>
    </location>
</feature>
<evidence type="ECO:0000313" key="4">
    <source>
        <dbReference type="EMBL" id="ADP34074.1"/>
    </source>
</evidence>
<dbReference type="EMBL" id="CP002207">
    <property type="protein sequence ID" value="ADP34074.1"/>
    <property type="molecule type" value="Genomic_DNA"/>
</dbReference>
<feature type="chain" id="PRO_5046373092" evidence="1">
    <location>
        <begin position="28"/>
        <end position="880"/>
    </location>
</feature>
<feature type="signal peptide" evidence="1">
    <location>
        <begin position="1"/>
        <end position="27"/>
    </location>
</feature>
<evidence type="ECO:0000259" key="3">
    <source>
        <dbReference type="PROSITE" id="PS51781"/>
    </source>
</evidence>